<dbReference type="EMBL" id="DSUJ01000008">
    <property type="protein sequence ID" value="HFI90928.1"/>
    <property type="molecule type" value="Genomic_DNA"/>
</dbReference>
<reference evidence="1" key="1">
    <citation type="journal article" date="2020" name="mSystems">
        <title>Genome- and Community-Level Interaction Insights into Carbon Utilization and Element Cycling Functions of Hydrothermarchaeota in Hydrothermal Sediment.</title>
        <authorList>
            <person name="Zhou Z."/>
            <person name="Liu Y."/>
            <person name="Xu W."/>
            <person name="Pan J."/>
            <person name="Luo Z.H."/>
            <person name="Li M."/>
        </authorList>
    </citation>
    <scope>NUCLEOTIDE SEQUENCE [LARGE SCALE GENOMIC DNA]</scope>
    <source>
        <strain evidence="1">SpSt-479</strain>
    </source>
</reference>
<name>A0A7V2ZJ19_9BACT</name>
<accession>A0A7V2ZJ19</accession>
<dbReference type="PANTHER" id="PTHR34374:SF1">
    <property type="entry name" value="LARGE RIBOSOMAL RNA SUBUNIT ACCUMULATION PROTEIN YCED HOMOLOG 1, CHLOROPLASTIC"/>
    <property type="match status" value="1"/>
</dbReference>
<gene>
    <name evidence="1" type="ORF">ENS31_05260</name>
</gene>
<evidence type="ECO:0000313" key="1">
    <source>
        <dbReference type="EMBL" id="HFI90928.1"/>
    </source>
</evidence>
<dbReference type="AlphaFoldDB" id="A0A7V2ZJ19"/>
<comment type="caution">
    <text evidence="1">The sequence shown here is derived from an EMBL/GenBank/DDBJ whole genome shotgun (WGS) entry which is preliminary data.</text>
</comment>
<dbReference type="RefSeq" id="WP_304146303.1">
    <property type="nucleotide sequence ID" value="NZ_JAOAIE010000078.1"/>
</dbReference>
<dbReference type="Pfam" id="PF02620">
    <property type="entry name" value="YceD"/>
    <property type="match status" value="1"/>
</dbReference>
<organism evidence="1">
    <name type="scientific">Ignavibacterium album</name>
    <dbReference type="NCBI Taxonomy" id="591197"/>
    <lineage>
        <taxon>Bacteria</taxon>
        <taxon>Pseudomonadati</taxon>
        <taxon>Ignavibacteriota</taxon>
        <taxon>Ignavibacteria</taxon>
        <taxon>Ignavibacteriales</taxon>
        <taxon>Ignavibacteriaceae</taxon>
        <taxon>Ignavibacterium</taxon>
    </lineage>
</organism>
<protein>
    <submittedName>
        <fullName evidence="1">DUF177 domain-containing protein</fullName>
    </submittedName>
</protein>
<proteinExistence type="predicted"/>
<sequence length="163" mass="19129">MKVKISNLSIGEHVFDFEEKIEDINLGEPFFGKVKTNIRLNKLHDQIITHVSSEINASFECDRCTVKFERLIHSDYEMIYLMNEEPEDTEDINITYINRDTDKLDFDNDVREFAILSIPMKKLCKDDCKGLCPKCGADLNFEQCTCEKDSIDPRWEKLFTKKF</sequence>
<dbReference type="InterPro" id="IPR003772">
    <property type="entry name" value="YceD"/>
</dbReference>
<dbReference type="PANTHER" id="PTHR34374">
    <property type="entry name" value="LARGE RIBOSOMAL RNA SUBUNIT ACCUMULATION PROTEIN YCED HOMOLOG 1, CHLOROPLASTIC"/>
    <property type="match status" value="1"/>
</dbReference>